<gene>
    <name evidence="8" type="ORF">VKT23_011247</name>
</gene>
<organism evidence="8 9">
    <name type="scientific">Marasmiellus scandens</name>
    <dbReference type="NCBI Taxonomy" id="2682957"/>
    <lineage>
        <taxon>Eukaryota</taxon>
        <taxon>Fungi</taxon>
        <taxon>Dikarya</taxon>
        <taxon>Basidiomycota</taxon>
        <taxon>Agaricomycotina</taxon>
        <taxon>Agaricomycetes</taxon>
        <taxon>Agaricomycetidae</taxon>
        <taxon>Agaricales</taxon>
        <taxon>Marasmiineae</taxon>
        <taxon>Omphalotaceae</taxon>
        <taxon>Marasmiellus</taxon>
    </lineage>
</organism>
<keyword evidence="3" id="KW-0479">Metal-binding</keyword>
<evidence type="ECO:0000313" key="9">
    <source>
        <dbReference type="Proteomes" id="UP001498398"/>
    </source>
</evidence>
<evidence type="ECO:0000256" key="6">
    <source>
        <dbReference type="ARBA" id="ARBA00023211"/>
    </source>
</evidence>
<evidence type="ECO:0000256" key="4">
    <source>
        <dbReference type="ARBA" id="ARBA00022801"/>
    </source>
</evidence>
<dbReference type="Gene3D" id="3.90.79.10">
    <property type="entry name" value="Nucleoside Triphosphate Pyrophosphohydrolase"/>
    <property type="match status" value="1"/>
</dbReference>
<name>A0ABR1J9V3_9AGAR</name>
<keyword evidence="6" id="KW-0464">Manganese</keyword>
<dbReference type="InterPro" id="IPR000086">
    <property type="entry name" value="NUDIX_hydrolase_dom"/>
</dbReference>
<dbReference type="InterPro" id="IPR015797">
    <property type="entry name" value="NUDIX_hydrolase-like_dom_sf"/>
</dbReference>
<dbReference type="PANTHER" id="PTHR12992">
    <property type="entry name" value="NUDIX HYDROLASE"/>
    <property type="match status" value="1"/>
</dbReference>
<comment type="cofactor">
    <cofactor evidence="2">
        <name>Mg(2+)</name>
        <dbReference type="ChEBI" id="CHEBI:18420"/>
    </cofactor>
</comment>
<dbReference type="InterPro" id="IPR045121">
    <property type="entry name" value="CoAse"/>
</dbReference>
<accession>A0ABR1J9V3</accession>
<feature type="domain" description="Nudix hydrolase" evidence="7">
    <location>
        <begin position="37"/>
        <end position="178"/>
    </location>
</feature>
<protein>
    <recommendedName>
        <fullName evidence="7">Nudix hydrolase domain-containing protein</fullName>
    </recommendedName>
</protein>
<comment type="caution">
    <text evidence="8">The sequence shown here is derived from an EMBL/GenBank/DDBJ whole genome shotgun (WGS) entry which is preliminary data.</text>
</comment>
<dbReference type="SUPFAM" id="SSF55811">
    <property type="entry name" value="Nudix"/>
    <property type="match status" value="1"/>
</dbReference>
<proteinExistence type="predicted"/>
<dbReference type="PANTHER" id="PTHR12992:SF24">
    <property type="entry name" value="PEROXISOMAL COENZYME A DIPHOSPHATASE NUDT7"/>
    <property type="match status" value="1"/>
</dbReference>
<dbReference type="EMBL" id="JBANRG010000024">
    <property type="protein sequence ID" value="KAK7454493.1"/>
    <property type="molecule type" value="Genomic_DNA"/>
</dbReference>
<sequence length="243" mass="27274">MSTLPSHILDHLTEQTRLCISRLTANGFDKTDISQHPRSAAVLVLLFEKAGQLRVLLTTRSKQLRTHPGQTALPGGRKDVTDRDFIETALREANEEVALPRHCPNVHLLGALQPYTTLMGFRVSSVVAFLSDNSILDRLKPNPAEVDRIFEHPLEGILDPQIVKVDEVSTKPDDWPYEQELFHNYDDEVVPALGNTVYRVHHFRTTASLVTGLTSDILLDVAEIAYGRLAAFERYTEKRLSGI</sequence>
<evidence type="ECO:0000313" key="8">
    <source>
        <dbReference type="EMBL" id="KAK7454493.1"/>
    </source>
</evidence>
<keyword evidence="4" id="KW-0378">Hydrolase</keyword>
<evidence type="ECO:0000256" key="2">
    <source>
        <dbReference type="ARBA" id="ARBA00001946"/>
    </source>
</evidence>
<reference evidence="8 9" key="1">
    <citation type="submission" date="2024-01" db="EMBL/GenBank/DDBJ databases">
        <title>A draft genome for the cacao thread blight pathogen Marasmiellus scandens.</title>
        <authorList>
            <person name="Baruah I.K."/>
            <person name="Leung J."/>
            <person name="Bukari Y."/>
            <person name="Amoako-Attah I."/>
            <person name="Meinhardt L.W."/>
            <person name="Bailey B.A."/>
            <person name="Cohen S.P."/>
        </authorList>
    </citation>
    <scope>NUCLEOTIDE SEQUENCE [LARGE SCALE GENOMIC DNA]</scope>
    <source>
        <strain evidence="8 9">GH-19</strain>
    </source>
</reference>
<dbReference type="PROSITE" id="PS51462">
    <property type="entry name" value="NUDIX"/>
    <property type="match status" value="1"/>
</dbReference>
<keyword evidence="5" id="KW-0460">Magnesium</keyword>
<evidence type="ECO:0000256" key="3">
    <source>
        <dbReference type="ARBA" id="ARBA00022723"/>
    </source>
</evidence>
<evidence type="ECO:0000259" key="7">
    <source>
        <dbReference type="PROSITE" id="PS51462"/>
    </source>
</evidence>
<evidence type="ECO:0000256" key="1">
    <source>
        <dbReference type="ARBA" id="ARBA00001936"/>
    </source>
</evidence>
<evidence type="ECO:0000256" key="5">
    <source>
        <dbReference type="ARBA" id="ARBA00022842"/>
    </source>
</evidence>
<dbReference type="Pfam" id="PF00293">
    <property type="entry name" value="NUDIX"/>
    <property type="match status" value="1"/>
</dbReference>
<keyword evidence="9" id="KW-1185">Reference proteome</keyword>
<comment type="cofactor">
    <cofactor evidence="1">
        <name>Mn(2+)</name>
        <dbReference type="ChEBI" id="CHEBI:29035"/>
    </cofactor>
</comment>
<dbReference type="CDD" id="cd03426">
    <property type="entry name" value="NUDIX_CoAse_Nudt7"/>
    <property type="match status" value="1"/>
</dbReference>
<dbReference type="Proteomes" id="UP001498398">
    <property type="component" value="Unassembled WGS sequence"/>
</dbReference>